<feature type="region of interest" description="Disordered" evidence="5">
    <location>
        <begin position="1"/>
        <end position="32"/>
    </location>
</feature>
<dbReference type="GO" id="GO:0016226">
    <property type="term" value="P:iron-sulfur cluster assembly"/>
    <property type="evidence" value="ECO:0007669"/>
    <property type="project" value="UniProtKB-UniRule"/>
</dbReference>
<evidence type="ECO:0000256" key="5">
    <source>
        <dbReference type="SAM" id="MobiDB-lite"/>
    </source>
</evidence>
<organism evidence="6 7">
    <name type="scientific">Parathielavia hyrcaniae</name>
    <dbReference type="NCBI Taxonomy" id="113614"/>
    <lineage>
        <taxon>Eukaryota</taxon>
        <taxon>Fungi</taxon>
        <taxon>Dikarya</taxon>
        <taxon>Ascomycota</taxon>
        <taxon>Pezizomycotina</taxon>
        <taxon>Sordariomycetes</taxon>
        <taxon>Sordariomycetidae</taxon>
        <taxon>Sordariales</taxon>
        <taxon>Chaetomiaceae</taxon>
        <taxon>Parathielavia</taxon>
    </lineage>
</organism>
<feature type="repeat" description="WD" evidence="4">
    <location>
        <begin position="287"/>
        <end position="334"/>
    </location>
</feature>
<feature type="compositionally biased region" description="Acidic residues" evidence="5">
    <location>
        <begin position="328"/>
        <end position="338"/>
    </location>
</feature>
<comment type="caution">
    <text evidence="6">The sequence shown here is derived from an EMBL/GenBank/DDBJ whole genome shotgun (WGS) entry which is preliminary data.</text>
</comment>
<keyword evidence="2" id="KW-0677">Repeat</keyword>
<keyword evidence="1 4" id="KW-0853">WD repeat</keyword>
<feature type="repeat" description="WD" evidence="4">
    <location>
        <begin position="176"/>
        <end position="208"/>
    </location>
</feature>
<sequence>MTTAPPSAAATGIVPADSPPPNPRSAAITPLPPFQPDLYTRAWTSVPHPTLPLLATAHAKSVTVFSLATLSKHSALTGGHARSVRTAAWQPTRDGGNNGGGSGGSRRLGLVTGSFDATAGMWSYVDGGSDGDGDGVLEREVKMGNNKNNSNNRDGDGDDGDGDGPGEREWEFNLVLEGHENEVKSLAFSPGGAYLATSSRDKTVWIWEDVSAAAGGPGDEDEWETVAVLSEHDGDVKAVAWCPSHLPSAAGKRGNYSSDVLASASYDDTVRIWREDADGEWVCVAVLEGHGGTVWGLQWEGRERKDGKFPRLMTFSADGTIKLWSVREEEEEEQEQQQDGDGGPQEGNPFRSGFGGIPNTMRRSIREEWDCTAVLPNVHSRDVYSVSWSADTGLVASTGSDGVVAVYAEDESASEDAVVPSPGAEGVGKNGTAAPKSNWRVVGTISNAHGPYEVNHITWCKRFDPKAELKGKEEMLVTTGDDGVVRPWQVRLS</sequence>
<dbReference type="Pfam" id="PF00400">
    <property type="entry name" value="WD40"/>
    <property type="match status" value="4"/>
</dbReference>
<dbReference type="PRINTS" id="PR00320">
    <property type="entry name" value="GPROTEINBRPT"/>
</dbReference>
<dbReference type="AlphaFoldDB" id="A0AAN6Q1E5"/>
<dbReference type="GO" id="GO:0097361">
    <property type="term" value="C:cytosolic [4Fe-4S] assembly targeting complex"/>
    <property type="evidence" value="ECO:0007669"/>
    <property type="project" value="InterPro"/>
</dbReference>
<dbReference type="InterPro" id="IPR001680">
    <property type="entry name" value="WD40_rpt"/>
</dbReference>
<dbReference type="Proteomes" id="UP001305647">
    <property type="component" value="Unassembled WGS sequence"/>
</dbReference>
<dbReference type="EMBL" id="MU863637">
    <property type="protein sequence ID" value="KAK4100986.1"/>
    <property type="molecule type" value="Genomic_DNA"/>
</dbReference>
<name>A0AAN6Q1E5_9PEZI</name>
<reference evidence="6" key="1">
    <citation type="journal article" date="2023" name="Mol. Phylogenet. Evol.">
        <title>Genome-scale phylogeny and comparative genomics of the fungal order Sordariales.</title>
        <authorList>
            <person name="Hensen N."/>
            <person name="Bonometti L."/>
            <person name="Westerberg I."/>
            <person name="Brannstrom I.O."/>
            <person name="Guillou S."/>
            <person name="Cros-Aarteil S."/>
            <person name="Calhoun S."/>
            <person name="Haridas S."/>
            <person name="Kuo A."/>
            <person name="Mondo S."/>
            <person name="Pangilinan J."/>
            <person name="Riley R."/>
            <person name="LaButti K."/>
            <person name="Andreopoulos B."/>
            <person name="Lipzen A."/>
            <person name="Chen C."/>
            <person name="Yan M."/>
            <person name="Daum C."/>
            <person name="Ng V."/>
            <person name="Clum A."/>
            <person name="Steindorff A."/>
            <person name="Ohm R.A."/>
            <person name="Martin F."/>
            <person name="Silar P."/>
            <person name="Natvig D.O."/>
            <person name="Lalanne C."/>
            <person name="Gautier V."/>
            <person name="Ament-Velasquez S.L."/>
            <person name="Kruys A."/>
            <person name="Hutchinson M.I."/>
            <person name="Powell A.J."/>
            <person name="Barry K."/>
            <person name="Miller A.N."/>
            <person name="Grigoriev I.V."/>
            <person name="Debuchy R."/>
            <person name="Gladieux P."/>
            <person name="Hiltunen Thoren M."/>
            <person name="Johannesson H."/>
        </authorList>
    </citation>
    <scope>NUCLEOTIDE SEQUENCE</scope>
    <source>
        <strain evidence="6">CBS 757.83</strain>
    </source>
</reference>
<reference evidence="6" key="2">
    <citation type="submission" date="2023-05" db="EMBL/GenBank/DDBJ databases">
        <authorList>
            <consortium name="Lawrence Berkeley National Laboratory"/>
            <person name="Steindorff A."/>
            <person name="Hensen N."/>
            <person name="Bonometti L."/>
            <person name="Westerberg I."/>
            <person name="Brannstrom I.O."/>
            <person name="Guillou S."/>
            <person name="Cros-Aarteil S."/>
            <person name="Calhoun S."/>
            <person name="Haridas S."/>
            <person name="Kuo A."/>
            <person name="Mondo S."/>
            <person name="Pangilinan J."/>
            <person name="Riley R."/>
            <person name="Labutti K."/>
            <person name="Andreopoulos B."/>
            <person name="Lipzen A."/>
            <person name="Chen C."/>
            <person name="Yanf M."/>
            <person name="Daum C."/>
            <person name="Ng V."/>
            <person name="Clum A."/>
            <person name="Ohm R."/>
            <person name="Martin F."/>
            <person name="Silar P."/>
            <person name="Natvig D."/>
            <person name="Lalanne C."/>
            <person name="Gautier V."/>
            <person name="Ament-Velasquez S.L."/>
            <person name="Kruys A."/>
            <person name="Hutchinson M.I."/>
            <person name="Powell A.J."/>
            <person name="Barry K."/>
            <person name="Miller A.N."/>
            <person name="Grigoriev I.V."/>
            <person name="Debuchy R."/>
            <person name="Gladieux P."/>
            <person name="Thoren M.H."/>
            <person name="Johannesson H."/>
        </authorList>
    </citation>
    <scope>NUCLEOTIDE SEQUENCE</scope>
    <source>
        <strain evidence="6">CBS 757.83</strain>
    </source>
</reference>
<proteinExistence type="inferred from homology"/>
<evidence type="ECO:0000256" key="1">
    <source>
        <dbReference type="ARBA" id="ARBA00022574"/>
    </source>
</evidence>
<evidence type="ECO:0000256" key="2">
    <source>
        <dbReference type="ARBA" id="ARBA00022737"/>
    </source>
</evidence>
<dbReference type="HAMAP" id="MF_03037">
    <property type="entry name" value="ciao1"/>
    <property type="match status" value="1"/>
</dbReference>
<dbReference type="InterPro" id="IPR020472">
    <property type="entry name" value="WD40_PAC1"/>
</dbReference>
<gene>
    <name evidence="3" type="primary">CIA1</name>
    <name evidence="6" type="ORF">N658DRAFT_426432</name>
</gene>
<feature type="region of interest" description="Disordered" evidence="5">
    <location>
        <begin position="143"/>
        <end position="168"/>
    </location>
</feature>
<dbReference type="Gene3D" id="2.130.10.10">
    <property type="entry name" value="YVTN repeat-like/Quinoprotein amine dehydrogenase"/>
    <property type="match status" value="1"/>
</dbReference>
<protein>
    <recommendedName>
        <fullName evidence="3">Probable cytosolic iron-sulfur protein assembly protein 1</fullName>
    </recommendedName>
</protein>
<dbReference type="InterPro" id="IPR036322">
    <property type="entry name" value="WD40_repeat_dom_sf"/>
</dbReference>
<comment type="function">
    <text evidence="3">Essential component of the cytosolic iron-sulfur (Fe/S) protein assembly machinery. Required for the maturation of extramitochondrial Fe/S proteins.</text>
</comment>
<evidence type="ECO:0000256" key="3">
    <source>
        <dbReference type="HAMAP-Rule" id="MF_03037"/>
    </source>
</evidence>
<dbReference type="PROSITE" id="PS50294">
    <property type="entry name" value="WD_REPEATS_REGION"/>
    <property type="match status" value="1"/>
</dbReference>
<evidence type="ECO:0000313" key="7">
    <source>
        <dbReference type="Proteomes" id="UP001305647"/>
    </source>
</evidence>
<dbReference type="PROSITE" id="PS50082">
    <property type="entry name" value="WD_REPEATS_2"/>
    <property type="match status" value="3"/>
</dbReference>
<evidence type="ECO:0000256" key="4">
    <source>
        <dbReference type="PROSITE-ProRule" id="PRU00221"/>
    </source>
</evidence>
<dbReference type="PANTHER" id="PTHR19920">
    <property type="entry name" value="WD40 PROTEIN CIAO1"/>
    <property type="match status" value="1"/>
</dbReference>
<feature type="region of interest" description="Disordered" evidence="5">
    <location>
        <begin position="88"/>
        <end position="108"/>
    </location>
</feature>
<comment type="similarity">
    <text evidence="3">Belongs to the WD repeat CIA1 family.</text>
</comment>
<dbReference type="PANTHER" id="PTHR19920:SF0">
    <property type="entry name" value="CYTOSOLIC IRON-SULFUR PROTEIN ASSEMBLY PROTEIN CIAO1-RELATED"/>
    <property type="match status" value="1"/>
</dbReference>
<dbReference type="InterPro" id="IPR028608">
    <property type="entry name" value="CIAO1/Cia1"/>
</dbReference>
<feature type="repeat" description="WD" evidence="4">
    <location>
        <begin position="376"/>
        <end position="407"/>
    </location>
</feature>
<accession>A0AAN6Q1E5</accession>
<feature type="region of interest" description="Disordered" evidence="5">
    <location>
        <begin position="327"/>
        <end position="358"/>
    </location>
</feature>
<feature type="compositionally biased region" description="Gly residues" evidence="5">
    <location>
        <begin position="96"/>
        <end position="106"/>
    </location>
</feature>
<evidence type="ECO:0000313" key="6">
    <source>
        <dbReference type="EMBL" id="KAK4100986.1"/>
    </source>
</evidence>
<dbReference type="SMART" id="SM00320">
    <property type="entry name" value="WD40"/>
    <property type="match status" value="6"/>
</dbReference>
<keyword evidence="7" id="KW-1185">Reference proteome</keyword>
<dbReference type="SUPFAM" id="SSF50978">
    <property type="entry name" value="WD40 repeat-like"/>
    <property type="match status" value="1"/>
</dbReference>
<dbReference type="InterPro" id="IPR015943">
    <property type="entry name" value="WD40/YVTN_repeat-like_dom_sf"/>
</dbReference>